<dbReference type="GO" id="GO:0003677">
    <property type="term" value="F:DNA binding"/>
    <property type="evidence" value="ECO:0007669"/>
    <property type="project" value="UniProtKB-KW"/>
</dbReference>
<evidence type="ECO:0000256" key="4">
    <source>
        <dbReference type="ARBA" id="ARBA00023163"/>
    </source>
</evidence>
<keyword evidence="3" id="KW-0238">DNA-binding</keyword>
<organism evidence="6 7">
    <name type="scientific">Methylobrevis pamukkalensis</name>
    <dbReference type="NCBI Taxonomy" id="1439726"/>
    <lineage>
        <taxon>Bacteria</taxon>
        <taxon>Pseudomonadati</taxon>
        <taxon>Pseudomonadota</taxon>
        <taxon>Alphaproteobacteria</taxon>
        <taxon>Hyphomicrobiales</taxon>
        <taxon>Pleomorphomonadaceae</taxon>
        <taxon>Methylobrevis</taxon>
    </lineage>
</organism>
<evidence type="ECO:0000313" key="6">
    <source>
        <dbReference type="EMBL" id="ODN68551.1"/>
    </source>
</evidence>
<dbReference type="GO" id="GO:0032993">
    <property type="term" value="C:protein-DNA complex"/>
    <property type="evidence" value="ECO:0007669"/>
    <property type="project" value="TreeGrafter"/>
</dbReference>
<dbReference type="RefSeq" id="WP_169833628.1">
    <property type="nucleotide sequence ID" value="NZ_MCRJ01000161.1"/>
</dbReference>
<gene>
    <name evidence="6" type="primary">oxyR_4</name>
    <name evidence="6" type="ORF">A6302_04151</name>
</gene>
<reference evidence="6 7" key="1">
    <citation type="submission" date="2016-07" db="EMBL/GenBank/DDBJ databases">
        <title>Draft Genome Sequence of Methylobrevis pamukkalensis PK2.</title>
        <authorList>
            <person name="Vasilenko O.V."/>
            <person name="Doronina N.V."/>
            <person name="Shmareva M.N."/>
            <person name="Tarlachkov S.V."/>
            <person name="Mustakhimov I."/>
            <person name="Trotsenko Y.A."/>
        </authorList>
    </citation>
    <scope>NUCLEOTIDE SEQUENCE [LARGE SCALE GENOMIC DNA]</scope>
    <source>
        <strain evidence="6 7">PK2</strain>
    </source>
</reference>
<keyword evidence="4" id="KW-0804">Transcription</keyword>
<dbReference type="PANTHER" id="PTHR30346:SF26">
    <property type="entry name" value="HYDROGEN PEROXIDE-INDUCIBLE GENES ACTIVATOR"/>
    <property type="match status" value="1"/>
</dbReference>
<dbReference type="GO" id="GO:0003700">
    <property type="term" value="F:DNA-binding transcription factor activity"/>
    <property type="evidence" value="ECO:0007669"/>
    <property type="project" value="TreeGrafter"/>
</dbReference>
<dbReference type="Gene3D" id="3.40.190.10">
    <property type="entry name" value="Periplasmic binding protein-like II"/>
    <property type="match status" value="2"/>
</dbReference>
<dbReference type="AlphaFoldDB" id="A0A1E3GZ02"/>
<evidence type="ECO:0000256" key="2">
    <source>
        <dbReference type="ARBA" id="ARBA00023015"/>
    </source>
</evidence>
<accession>A0A1E3GZ02</accession>
<evidence type="ECO:0000259" key="5">
    <source>
        <dbReference type="Pfam" id="PF03466"/>
    </source>
</evidence>
<dbReference type="SUPFAM" id="SSF53850">
    <property type="entry name" value="Periplasmic binding protein-like II"/>
    <property type="match status" value="1"/>
</dbReference>
<protein>
    <submittedName>
        <fullName evidence="6">Hydrogen peroxide-inducible genes activator</fullName>
    </submittedName>
</protein>
<dbReference type="EMBL" id="MCRJ01000161">
    <property type="protein sequence ID" value="ODN68551.1"/>
    <property type="molecule type" value="Genomic_DNA"/>
</dbReference>
<evidence type="ECO:0000256" key="1">
    <source>
        <dbReference type="ARBA" id="ARBA00009437"/>
    </source>
</evidence>
<evidence type="ECO:0000313" key="7">
    <source>
        <dbReference type="Proteomes" id="UP000094622"/>
    </source>
</evidence>
<dbReference type="Pfam" id="PF03466">
    <property type="entry name" value="LysR_substrate"/>
    <property type="match status" value="1"/>
</dbReference>
<dbReference type="Proteomes" id="UP000094622">
    <property type="component" value="Unassembled WGS sequence"/>
</dbReference>
<evidence type="ECO:0000256" key="3">
    <source>
        <dbReference type="ARBA" id="ARBA00023125"/>
    </source>
</evidence>
<name>A0A1E3GZ02_9HYPH</name>
<dbReference type="PATRIC" id="fig|1439726.3.peg.4390"/>
<dbReference type="InterPro" id="IPR005119">
    <property type="entry name" value="LysR_subst-bd"/>
</dbReference>
<dbReference type="PANTHER" id="PTHR30346">
    <property type="entry name" value="TRANSCRIPTIONAL DUAL REGULATOR HCAR-RELATED"/>
    <property type="match status" value="1"/>
</dbReference>
<keyword evidence="7" id="KW-1185">Reference proteome</keyword>
<comment type="similarity">
    <text evidence="1">Belongs to the LysR transcriptional regulatory family.</text>
</comment>
<comment type="caution">
    <text evidence="6">The sequence shown here is derived from an EMBL/GenBank/DDBJ whole genome shotgun (WGS) entry which is preliminary data.</text>
</comment>
<sequence>MQLAVRETVTATLVDELAAGDLDIVVASLPLGHAAFQEVAVFEDAFLLAVPRQGPYADLAVSSAADILPEALLLLEDGHCLRDQTLTVCGGIEPRRLRSSGVTSLTTILQLVAAGQGITLLPEIFLETFPIDETRIRVTRFSAPEPSRQVGIAWRRSNPRATEFGRLVTSVSDCTTRPDQASV</sequence>
<dbReference type="CDD" id="cd08411">
    <property type="entry name" value="PBP2_OxyR"/>
    <property type="match status" value="1"/>
</dbReference>
<keyword evidence="2" id="KW-0805">Transcription regulation</keyword>
<feature type="domain" description="LysR substrate-binding" evidence="5">
    <location>
        <begin position="2"/>
        <end position="164"/>
    </location>
</feature>
<proteinExistence type="inferred from homology"/>